<protein>
    <submittedName>
        <fullName evidence="3">Uncharacterized protein</fullName>
    </submittedName>
</protein>
<keyword evidence="4" id="KW-1185">Reference proteome</keyword>
<evidence type="ECO:0000313" key="3">
    <source>
        <dbReference type="EMBL" id="EDO42166.1"/>
    </source>
</evidence>
<evidence type="ECO:0000256" key="2">
    <source>
        <dbReference type="ARBA" id="ARBA00023157"/>
    </source>
</evidence>
<dbReference type="Proteomes" id="UP000001593">
    <property type="component" value="Unassembled WGS sequence"/>
</dbReference>
<dbReference type="EMBL" id="DS469567">
    <property type="protein sequence ID" value="EDO42166.1"/>
    <property type="molecule type" value="Genomic_DNA"/>
</dbReference>
<proteinExistence type="predicted"/>
<dbReference type="PRINTS" id="PR01705">
    <property type="entry name" value="TSP1REPEAT"/>
</dbReference>
<dbReference type="Gene3D" id="2.20.100.10">
    <property type="entry name" value="Thrombospondin type-1 (TSP1) repeat"/>
    <property type="match status" value="2"/>
</dbReference>
<dbReference type="InterPro" id="IPR000884">
    <property type="entry name" value="TSP1_rpt"/>
</dbReference>
<name>A7S230_NEMVE</name>
<dbReference type="SUPFAM" id="SSF82895">
    <property type="entry name" value="TSP-1 type 1 repeat"/>
    <property type="match status" value="2"/>
</dbReference>
<evidence type="ECO:0000313" key="4">
    <source>
        <dbReference type="Proteomes" id="UP000001593"/>
    </source>
</evidence>
<dbReference type="OMA" id="TCNENAC"/>
<dbReference type="Pfam" id="PF00090">
    <property type="entry name" value="TSP_1"/>
    <property type="match status" value="2"/>
</dbReference>
<feature type="non-terminal residue" evidence="3">
    <location>
        <position position="1"/>
    </location>
</feature>
<keyword evidence="1" id="KW-0677">Repeat</keyword>
<dbReference type="AlphaFoldDB" id="A7S230"/>
<keyword evidence="2" id="KW-1015">Disulfide bond</keyword>
<reference evidence="3 4" key="1">
    <citation type="journal article" date="2007" name="Science">
        <title>Sea anemone genome reveals ancestral eumetazoan gene repertoire and genomic organization.</title>
        <authorList>
            <person name="Putnam N.H."/>
            <person name="Srivastava M."/>
            <person name="Hellsten U."/>
            <person name="Dirks B."/>
            <person name="Chapman J."/>
            <person name="Salamov A."/>
            <person name="Terry A."/>
            <person name="Shapiro H."/>
            <person name="Lindquist E."/>
            <person name="Kapitonov V.V."/>
            <person name="Jurka J."/>
            <person name="Genikhovich G."/>
            <person name="Grigoriev I.V."/>
            <person name="Lucas S.M."/>
            <person name="Steele R.E."/>
            <person name="Finnerty J.R."/>
            <person name="Technau U."/>
            <person name="Martindale M.Q."/>
            <person name="Rokhsar D.S."/>
        </authorList>
    </citation>
    <scope>NUCLEOTIDE SEQUENCE [LARGE SCALE GENOMIC DNA]</scope>
    <source>
        <strain evidence="4">CH2 X CH6</strain>
    </source>
</reference>
<dbReference type="PANTHER" id="PTHR22906">
    <property type="entry name" value="PROPERDIN"/>
    <property type="match status" value="1"/>
</dbReference>
<dbReference type="InterPro" id="IPR036383">
    <property type="entry name" value="TSP1_rpt_sf"/>
</dbReference>
<evidence type="ECO:0000256" key="1">
    <source>
        <dbReference type="ARBA" id="ARBA00022737"/>
    </source>
</evidence>
<dbReference type="HOGENOM" id="CLU_047129_1_0_1"/>
<feature type="non-terminal residue" evidence="3">
    <location>
        <position position="113"/>
    </location>
</feature>
<dbReference type="PhylomeDB" id="A7S230"/>
<dbReference type="PROSITE" id="PS50092">
    <property type="entry name" value="TSP1"/>
    <property type="match status" value="2"/>
</dbReference>
<accession>A7S230</accession>
<gene>
    <name evidence="3" type="ORF">NEMVEDRAFT_v1g101677</name>
</gene>
<dbReference type="SMART" id="SM00209">
    <property type="entry name" value="TSP1"/>
    <property type="match status" value="2"/>
</dbReference>
<dbReference type="InterPro" id="IPR052065">
    <property type="entry name" value="Compl_asym_regulator"/>
</dbReference>
<dbReference type="InParanoid" id="A7S230"/>
<organism evidence="3 4">
    <name type="scientific">Nematostella vectensis</name>
    <name type="common">Starlet sea anemone</name>
    <dbReference type="NCBI Taxonomy" id="45351"/>
    <lineage>
        <taxon>Eukaryota</taxon>
        <taxon>Metazoa</taxon>
        <taxon>Cnidaria</taxon>
        <taxon>Anthozoa</taxon>
        <taxon>Hexacorallia</taxon>
        <taxon>Actiniaria</taxon>
        <taxon>Edwardsiidae</taxon>
        <taxon>Nematostella</taxon>
    </lineage>
</organism>
<sequence>GGYSDWSAFTDCSATCGSGERTRNRACSNPKPRHRGMNCSLLGPDREVQPCFLRTCPIHGGYSPWSEFSPCSKSCGGGEQFRNRTCTNPMPQHGGRNCSGPETSYRTCNENAC</sequence>
<dbReference type="FunFam" id="2.20.100.10:FF:000001">
    <property type="entry name" value="semaphorin-5A isoform X1"/>
    <property type="match status" value="2"/>
</dbReference>
<dbReference type="PANTHER" id="PTHR22906:SF54">
    <property type="entry name" value="IG-LIKE DOMAIN-CONTAINING PROTEIN"/>
    <property type="match status" value="1"/>
</dbReference>